<proteinExistence type="inferred from homology"/>
<dbReference type="InterPro" id="IPR007197">
    <property type="entry name" value="rSAM"/>
</dbReference>
<keyword evidence="3" id="KW-0949">S-adenosyl-L-methionine</keyword>
<name>A0A0W0GJN6_9CHLR</name>
<dbReference type="SUPFAM" id="SSF102114">
    <property type="entry name" value="Radical SAM enzymes"/>
    <property type="match status" value="1"/>
</dbReference>
<comment type="function">
    <text evidence="3">Probably acts as a heme chaperone, transferring heme to an unknown acceptor. Binds one molecule of heme per monomer, possibly covalently. Binds 1 [4Fe-4S] cluster. The cluster is coordinated with 3 cysteines and an exchangeable S-adenosyl-L-methionine.</text>
</comment>
<dbReference type="Gene3D" id="3.30.750.200">
    <property type="match status" value="1"/>
</dbReference>
<dbReference type="SMART" id="SM00729">
    <property type="entry name" value="Elp3"/>
    <property type="match status" value="1"/>
</dbReference>
<keyword evidence="3" id="KW-0349">Heme</keyword>
<dbReference type="InterPro" id="IPR010723">
    <property type="entry name" value="HemN_C"/>
</dbReference>
<evidence type="ECO:0000256" key="3">
    <source>
        <dbReference type="RuleBase" id="RU364116"/>
    </source>
</evidence>
<dbReference type="GO" id="GO:0046872">
    <property type="term" value="F:metal ion binding"/>
    <property type="evidence" value="ECO:0007669"/>
    <property type="project" value="UniProtKB-UniRule"/>
</dbReference>
<evidence type="ECO:0000313" key="5">
    <source>
        <dbReference type="EMBL" id="KTB48765.1"/>
    </source>
</evidence>
<keyword evidence="3" id="KW-0408">Iron</keyword>
<comment type="subcellular location">
    <subcellularLocation>
        <location evidence="3">Cytoplasm</location>
    </subcellularLocation>
</comment>
<dbReference type="STRING" id="1217799.DEALK_16120"/>
<evidence type="ECO:0000256" key="2">
    <source>
        <dbReference type="ARBA" id="ARBA00017228"/>
    </source>
</evidence>
<keyword evidence="3" id="KW-0479">Metal-binding</keyword>
<dbReference type="PROSITE" id="PS51918">
    <property type="entry name" value="RADICAL_SAM"/>
    <property type="match status" value="1"/>
</dbReference>
<protein>
    <recommendedName>
        <fullName evidence="2 3">Heme chaperone HemW</fullName>
    </recommendedName>
</protein>
<dbReference type="Pfam" id="PF04055">
    <property type="entry name" value="Radical_SAM"/>
    <property type="match status" value="1"/>
</dbReference>
<dbReference type="GO" id="GO:0005737">
    <property type="term" value="C:cytoplasm"/>
    <property type="evidence" value="ECO:0007669"/>
    <property type="project" value="UniProtKB-SubCell"/>
</dbReference>
<dbReference type="PANTHER" id="PTHR13932">
    <property type="entry name" value="COPROPORPHYRINIGEN III OXIDASE"/>
    <property type="match status" value="1"/>
</dbReference>
<dbReference type="InterPro" id="IPR034505">
    <property type="entry name" value="Coproporphyrinogen-III_oxidase"/>
</dbReference>
<keyword evidence="3" id="KW-0004">4Fe-4S</keyword>
<keyword evidence="3" id="KW-0143">Chaperone</keyword>
<dbReference type="InterPro" id="IPR058240">
    <property type="entry name" value="rSAM_sf"/>
</dbReference>
<dbReference type="GO" id="GO:0004109">
    <property type="term" value="F:coproporphyrinogen oxidase activity"/>
    <property type="evidence" value="ECO:0007669"/>
    <property type="project" value="InterPro"/>
</dbReference>
<accession>A0A0W0GJN6</accession>
<keyword evidence="6" id="KW-1185">Reference proteome</keyword>
<reference evidence="5 6" key="1">
    <citation type="submission" date="2015-06" db="EMBL/GenBank/DDBJ databases">
        <title>Genome sequence of the organohalide-respiring Dehalogenimonas alkenigignens type strain (IP3-3T).</title>
        <authorList>
            <person name="Key T.A."/>
            <person name="Richmond D.P."/>
            <person name="Bowman K.S."/>
            <person name="Cho Y.-J."/>
            <person name="Chun J."/>
            <person name="da Costa M.S."/>
            <person name="Rainey F.A."/>
            <person name="Moe W.M."/>
        </authorList>
    </citation>
    <scope>NUCLEOTIDE SEQUENCE [LARGE SCALE GENOMIC DNA]</scope>
    <source>
        <strain evidence="5 6">IP3-3</strain>
    </source>
</reference>
<dbReference type="AlphaFoldDB" id="A0A0W0GJN6"/>
<dbReference type="GO" id="GO:0006779">
    <property type="term" value="P:porphyrin-containing compound biosynthetic process"/>
    <property type="evidence" value="ECO:0007669"/>
    <property type="project" value="InterPro"/>
</dbReference>
<dbReference type="Proteomes" id="UP000053947">
    <property type="component" value="Unassembled WGS sequence"/>
</dbReference>
<dbReference type="PANTHER" id="PTHR13932:SF5">
    <property type="entry name" value="RADICAL S-ADENOSYL METHIONINE DOMAIN-CONTAINING PROTEIN 1, MITOCHONDRIAL"/>
    <property type="match status" value="1"/>
</dbReference>
<dbReference type="Pfam" id="PF06969">
    <property type="entry name" value="HemN_C"/>
    <property type="match status" value="1"/>
</dbReference>
<dbReference type="PATRIC" id="fig|1217799.6.peg.1661"/>
<dbReference type="InterPro" id="IPR006638">
    <property type="entry name" value="Elp3/MiaA/NifB-like_rSAM"/>
</dbReference>
<organism evidence="5 6">
    <name type="scientific">Dehalogenimonas alkenigignens</name>
    <dbReference type="NCBI Taxonomy" id="1217799"/>
    <lineage>
        <taxon>Bacteria</taxon>
        <taxon>Bacillati</taxon>
        <taxon>Chloroflexota</taxon>
        <taxon>Dehalococcoidia</taxon>
        <taxon>Dehalococcoidales</taxon>
        <taxon>Dehalococcoidaceae</taxon>
        <taxon>Dehalogenimonas</taxon>
    </lineage>
</organism>
<sequence>MDYVEALIIELRLTRRPGAVVRTIYFGGGTPSLLSAGDVGRILDAVRQYYHVDSRVEITLEANPGTVDEDYLRRLRQVGVNRLSLGVQSLDDGELIFLGRLHTAVDAKRTVEKARAAGFTNLSLDFIYGLPSRCLTDWDSMLDGIIALGADHLSLYGLTLEPGTKLGEAAARGELPAVDPDRAASEYELASARLSAAGYQNYEISNWSKVGFESRHNLVYWRRGEYRGLGVAAHSLIDERRIANTDSLDGYVGALASGNLPPHEIEIIGQAGALSESVILGLRLADGISLDDIGRQYKIDLYSRYAAVIGELSGFGLVEVSGGRLQLTPRGRLLGNEVFIRFLPDE</sequence>
<evidence type="ECO:0000313" key="6">
    <source>
        <dbReference type="Proteomes" id="UP000053947"/>
    </source>
</evidence>
<feature type="domain" description="Radical SAM core" evidence="4">
    <location>
        <begin position="1"/>
        <end position="200"/>
    </location>
</feature>
<keyword evidence="3" id="KW-0411">Iron-sulfur</keyword>
<comment type="similarity">
    <text evidence="1">Belongs to the anaerobic coproporphyrinogen-III oxidase family. HemW subfamily.</text>
</comment>
<evidence type="ECO:0000259" key="4">
    <source>
        <dbReference type="PROSITE" id="PS51918"/>
    </source>
</evidence>
<dbReference type="EMBL" id="LFDV01000002">
    <property type="protein sequence ID" value="KTB48765.1"/>
    <property type="molecule type" value="Genomic_DNA"/>
</dbReference>
<keyword evidence="3" id="KW-0963">Cytoplasm</keyword>
<dbReference type="InterPro" id="IPR004559">
    <property type="entry name" value="HemW-like"/>
</dbReference>
<evidence type="ECO:0000256" key="1">
    <source>
        <dbReference type="ARBA" id="ARBA00006100"/>
    </source>
</evidence>
<dbReference type="GO" id="GO:0051539">
    <property type="term" value="F:4 iron, 4 sulfur cluster binding"/>
    <property type="evidence" value="ECO:0007669"/>
    <property type="project" value="UniProtKB-UniRule"/>
</dbReference>
<keyword evidence="5" id="KW-0560">Oxidoreductase</keyword>
<gene>
    <name evidence="5" type="ORF">DEALK_16120</name>
</gene>
<dbReference type="NCBIfam" id="TIGR00539">
    <property type="entry name" value="hemN_rel"/>
    <property type="match status" value="1"/>
</dbReference>
<comment type="caution">
    <text evidence="5">The sequence shown here is derived from an EMBL/GenBank/DDBJ whole genome shotgun (WGS) entry which is preliminary data.</text>
</comment>